<keyword evidence="10" id="KW-1185">Reference proteome</keyword>
<dbReference type="PANTHER" id="PTHR46111">
    <property type="entry name" value="RIBOSOMAL RNA SMALL SUBUNIT METHYLTRANSFERASE I"/>
    <property type="match status" value="1"/>
</dbReference>
<evidence type="ECO:0000256" key="3">
    <source>
        <dbReference type="ARBA" id="ARBA00022603"/>
    </source>
</evidence>
<dbReference type="SUPFAM" id="SSF53790">
    <property type="entry name" value="Tetrapyrrole methylase"/>
    <property type="match status" value="1"/>
</dbReference>
<evidence type="ECO:0000259" key="8">
    <source>
        <dbReference type="Pfam" id="PF23016"/>
    </source>
</evidence>
<accession>B2IFF4</accession>
<dbReference type="PANTHER" id="PTHR46111:SF1">
    <property type="entry name" value="RIBOSOMAL RNA SMALL SUBUNIT METHYLTRANSFERASE I"/>
    <property type="match status" value="1"/>
</dbReference>
<dbReference type="InterPro" id="IPR000878">
    <property type="entry name" value="4pyrrol_Mease"/>
</dbReference>
<comment type="function">
    <text evidence="6">Catalyzes the 2'-O-methylation of the ribose of cytidine 1402 (C1402) in 16S rRNA.</text>
</comment>
<dbReference type="PIRSF" id="PIRSF005917">
    <property type="entry name" value="MTase_YraL"/>
    <property type="match status" value="1"/>
</dbReference>
<dbReference type="InterPro" id="IPR014777">
    <property type="entry name" value="4pyrrole_Mease_sub1"/>
</dbReference>
<feature type="domain" description="RsmI HTH" evidence="8">
    <location>
        <begin position="257"/>
        <end position="301"/>
    </location>
</feature>
<dbReference type="RefSeq" id="WP_012386402.1">
    <property type="nucleotide sequence ID" value="NC_010581.1"/>
</dbReference>
<protein>
    <recommendedName>
        <fullName evidence="6">Ribosomal RNA small subunit methyltransferase I</fullName>
        <ecNumber evidence="6">2.1.1.198</ecNumber>
    </recommendedName>
    <alternativeName>
        <fullName evidence="6">16S rRNA 2'-O-ribose C1402 methyltransferase</fullName>
    </alternativeName>
    <alternativeName>
        <fullName evidence="6">rRNA (cytidine-2'-O-)-methyltransferase RsmI</fullName>
    </alternativeName>
</protein>
<dbReference type="eggNOG" id="COG0313">
    <property type="taxonomic scope" value="Bacteria"/>
</dbReference>
<dbReference type="KEGG" id="bid:Bind_3497"/>
<dbReference type="GO" id="GO:0070677">
    <property type="term" value="F:rRNA (cytosine-2'-O-)-methyltransferase activity"/>
    <property type="evidence" value="ECO:0007669"/>
    <property type="project" value="UniProtKB-UniRule"/>
</dbReference>
<evidence type="ECO:0000313" key="9">
    <source>
        <dbReference type="EMBL" id="ACB97054.1"/>
    </source>
</evidence>
<dbReference type="EMBL" id="CP001016">
    <property type="protein sequence ID" value="ACB97054.1"/>
    <property type="molecule type" value="Genomic_DNA"/>
</dbReference>
<dbReference type="Pfam" id="PF23016">
    <property type="entry name" value="RsmI_C"/>
    <property type="match status" value="1"/>
</dbReference>
<dbReference type="OrthoDB" id="9809084at2"/>
<evidence type="ECO:0000313" key="10">
    <source>
        <dbReference type="Proteomes" id="UP000001695"/>
    </source>
</evidence>
<keyword evidence="3 6" id="KW-0489">Methyltransferase</keyword>
<organism evidence="9 10">
    <name type="scientific">Beijerinckia indica subsp. indica (strain ATCC 9039 / DSM 1715 / NCIMB 8712)</name>
    <dbReference type="NCBI Taxonomy" id="395963"/>
    <lineage>
        <taxon>Bacteria</taxon>
        <taxon>Pseudomonadati</taxon>
        <taxon>Pseudomonadota</taxon>
        <taxon>Alphaproteobacteria</taxon>
        <taxon>Hyphomicrobiales</taxon>
        <taxon>Beijerinckiaceae</taxon>
        <taxon>Beijerinckia</taxon>
    </lineage>
</organism>
<dbReference type="FunFam" id="3.30.950.10:FF:000002">
    <property type="entry name" value="Ribosomal RNA small subunit methyltransferase I"/>
    <property type="match status" value="1"/>
</dbReference>
<evidence type="ECO:0000256" key="6">
    <source>
        <dbReference type="HAMAP-Rule" id="MF_01877"/>
    </source>
</evidence>
<dbReference type="Pfam" id="PF00590">
    <property type="entry name" value="TP_methylase"/>
    <property type="match status" value="1"/>
</dbReference>
<dbReference type="Proteomes" id="UP000001695">
    <property type="component" value="Chromosome"/>
</dbReference>
<evidence type="ECO:0000256" key="4">
    <source>
        <dbReference type="ARBA" id="ARBA00022679"/>
    </source>
</evidence>
<keyword evidence="1 6" id="KW-0963">Cytoplasm</keyword>
<sequence>MNDIKEHKGDSPARGDFTALGLRAEAEPLRPGLYVVATPIGNLADISLRALSTLAAADAVLAEDTRVTKILLAHYGIATPLVAYHEHNAAVMRPHLLARLERGAALALVSDAGTPLISDPGFKLVAEALERQIAVTSVPGASAVLAALVVAGLPTDRFFFEGFLPVKSGPRRQRISALAAVPGTLVFFESPRRVAETLADLAAVLGDRPCALARELTKYFETVRRGTLSELATTLAEEPPPKGEIVLLVGGPTETEEASAEDLDAQLGKALETLSVKDAAAVVAAATGQPRRKVYARALELTTRGS</sequence>
<dbReference type="HAMAP" id="MF_01877">
    <property type="entry name" value="16SrRNA_methyltr_I"/>
    <property type="match status" value="1"/>
</dbReference>
<dbReference type="InterPro" id="IPR053910">
    <property type="entry name" value="RsmI_HTH"/>
</dbReference>
<dbReference type="PROSITE" id="PS01296">
    <property type="entry name" value="RSMI"/>
    <property type="match status" value="1"/>
</dbReference>
<feature type="domain" description="Tetrapyrrole methylase" evidence="7">
    <location>
        <begin position="33"/>
        <end position="232"/>
    </location>
</feature>
<dbReference type="NCBIfam" id="TIGR00096">
    <property type="entry name" value="16S rRNA (cytidine(1402)-2'-O)-methyltransferase"/>
    <property type="match status" value="1"/>
</dbReference>
<gene>
    <name evidence="6" type="primary">rsmI</name>
    <name evidence="9" type="ordered locus">Bind_3497</name>
</gene>
<evidence type="ECO:0000256" key="2">
    <source>
        <dbReference type="ARBA" id="ARBA00022552"/>
    </source>
</evidence>
<comment type="subcellular location">
    <subcellularLocation>
        <location evidence="6">Cytoplasm</location>
    </subcellularLocation>
</comment>
<dbReference type="Gene3D" id="3.30.950.10">
    <property type="entry name" value="Methyltransferase, Cobalt-precorrin-4 Transmethylase, Domain 2"/>
    <property type="match status" value="1"/>
</dbReference>
<proteinExistence type="inferred from homology"/>
<reference evidence="10" key="1">
    <citation type="submission" date="2008-03" db="EMBL/GenBank/DDBJ databases">
        <title>Complete sequence of chromosome of Beijerinckia indica subsp. indica ATCC 9039.</title>
        <authorList>
            <consortium name="US DOE Joint Genome Institute"/>
            <person name="Copeland A."/>
            <person name="Lucas S."/>
            <person name="Lapidus A."/>
            <person name="Glavina del Rio T."/>
            <person name="Dalin E."/>
            <person name="Tice H."/>
            <person name="Bruce D."/>
            <person name="Goodwin L."/>
            <person name="Pitluck S."/>
            <person name="LaButti K."/>
            <person name="Schmutz J."/>
            <person name="Larimer F."/>
            <person name="Land M."/>
            <person name="Hauser L."/>
            <person name="Kyrpides N."/>
            <person name="Mikhailova N."/>
            <person name="Dunfield P.F."/>
            <person name="Dedysh S.N."/>
            <person name="Liesack W."/>
            <person name="Saw J.H."/>
            <person name="Alam M."/>
            <person name="Chen Y."/>
            <person name="Murrell J.C."/>
            <person name="Richardson P."/>
        </authorList>
    </citation>
    <scope>NUCLEOTIDE SEQUENCE [LARGE SCALE GENOMIC DNA]</scope>
    <source>
        <strain evidence="10">ATCC 9039 / DSM 1715 / NCIMB 8712</strain>
    </source>
</reference>
<dbReference type="GO" id="GO:0005737">
    <property type="term" value="C:cytoplasm"/>
    <property type="evidence" value="ECO:0007669"/>
    <property type="project" value="UniProtKB-SubCell"/>
</dbReference>
<dbReference type="InterPro" id="IPR035996">
    <property type="entry name" value="4pyrrol_Methylase_sf"/>
</dbReference>
<dbReference type="InterPro" id="IPR014776">
    <property type="entry name" value="4pyrrole_Mease_sub2"/>
</dbReference>
<keyword evidence="2 6" id="KW-0698">rRNA processing</keyword>
<evidence type="ECO:0000256" key="1">
    <source>
        <dbReference type="ARBA" id="ARBA00022490"/>
    </source>
</evidence>
<dbReference type="EC" id="2.1.1.198" evidence="6"/>
<dbReference type="CDD" id="cd11648">
    <property type="entry name" value="RsmI"/>
    <property type="match status" value="1"/>
</dbReference>
<dbReference type="FunFam" id="3.40.1010.10:FF:000007">
    <property type="entry name" value="Ribosomal RNA small subunit methyltransferase I"/>
    <property type="match status" value="1"/>
</dbReference>
<keyword evidence="5 6" id="KW-0949">S-adenosyl-L-methionine</keyword>
<evidence type="ECO:0000259" key="7">
    <source>
        <dbReference type="Pfam" id="PF00590"/>
    </source>
</evidence>
<evidence type="ECO:0000256" key="5">
    <source>
        <dbReference type="ARBA" id="ARBA00022691"/>
    </source>
</evidence>
<comment type="catalytic activity">
    <reaction evidence="6">
        <text>cytidine(1402) in 16S rRNA + S-adenosyl-L-methionine = 2'-O-methylcytidine(1402) in 16S rRNA + S-adenosyl-L-homocysteine + H(+)</text>
        <dbReference type="Rhea" id="RHEA:42924"/>
        <dbReference type="Rhea" id="RHEA-COMP:10285"/>
        <dbReference type="Rhea" id="RHEA-COMP:10286"/>
        <dbReference type="ChEBI" id="CHEBI:15378"/>
        <dbReference type="ChEBI" id="CHEBI:57856"/>
        <dbReference type="ChEBI" id="CHEBI:59789"/>
        <dbReference type="ChEBI" id="CHEBI:74495"/>
        <dbReference type="ChEBI" id="CHEBI:82748"/>
        <dbReference type="EC" id="2.1.1.198"/>
    </reaction>
</comment>
<dbReference type="HOGENOM" id="CLU_044779_2_1_5"/>
<reference evidence="9 10" key="2">
    <citation type="journal article" date="2010" name="J. Bacteriol.">
        <title>Complete genome sequence of Beijerinckia indica subsp. indica.</title>
        <authorList>
            <person name="Tamas I."/>
            <person name="Dedysh S.N."/>
            <person name="Liesack W."/>
            <person name="Stott M.B."/>
            <person name="Alam M."/>
            <person name="Murrell J.C."/>
            <person name="Dunfield P.F."/>
        </authorList>
    </citation>
    <scope>NUCLEOTIDE SEQUENCE [LARGE SCALE GENOMIC DNA]</scope>
    <source>
        <strain evidence="10">ATCC 9039 / DSM 1715 / NCIMB 8712</strain>
    </source>
</reference>
<dbReference type="STRING" id="395963.Bind_3497"/>
<name>B2IFF4_BEII9</name>
<dbReference type="InterPro" id="IPR018063">
    <property type="entry name" value="SAM_MeTrfase_RsmI_CS"/>
</dbReference>
<dbReference type="AlphaFoldDB" id="B2IFF4"/>
<comment type="similarity">
    <text evidence="6">Belongs to the methyltransferase superfamily. RsmI family.</text>
</comment>
<dbReference type="InterPro" id="IPR008189">
    <property type="entry name" value="rRNA_ssu_MeTfrase_I"/>
</dbReference>
<keyword evidence="4 6" id="KW-0808">Transferase</keyword>
<dbReference type="Gene3D" id="3.40.1010.10">
    <property type="entry name" value="Cobalt-precorrin-4 Transmethylase, Domain 1"/>
    <property type="match status" value="1"/>
</dbReference>